<keyword evidence="3" id="KW-1185">Reference proteome</keyword>
<dbReference type="AlphaFoldDB" id="A0AAD7R451"/>
<protein>
    <submittedName>
        <fullName evidence="2">Uncharacterized protein</fullName>
    </submittedName>
</protein>
<proteinExistence type="predicted"/>
<name>A0AAD7R451_9TELE</name>
<comment type="caution">
    <text evidence="2">The sequence shown here is derived from an EMBL/GenBank/DDBJ whole genome shotgun (WGS) entry which is preliminary data.</text>
</comment>
<accession>A0AAD7R451</accession>
<evidence type="ECO:0000313" key="2">
    <source>
        <dbReference type="EMBL" id="KAJ8362289.1"/>
    </source>
</evidence>
<feature type="compositionally biased region" description="Pro residues" evidence="1">
    <location>
        <begin position="137"/>
        <end position="156"/>
    </location>
</feature>
<evidence type="ECO:0000313" key="3">
    <source>
        <dbReference type="Proteomes" id="UP001221898"/>
    </source>
</evidence>
<sequence>MFSLPQVPRAGVAWCFHTYLVASNLTTNEDIKGSWSGKRGAEDSVNPYSYNNIVTNCCMVLCGPMPPSLIDRRGFVLTDSAPVPCSLIDPPPSRPPRPHRRWSSLPSWPKTTQACARAGRTCCRRCLTFRASRRRPPPPARTSSAPPPAPPPPPCGPMGRLRRAAPVAKPAAPPTGPAPIAQRSTPPTLPTTPRRPRPPPPTWPASPCTERAHSDQGAGCRRIHTGALWPSALLDL</sequence>
<dbReference type="EMBL" id="JAINUG010000706">
    <property type="protein sequence ID" value="KAJ8362289.1"/>
    <property type="molecule type" value="Genomic_DNA"/>
</dbReference>
<feature type="region of interest" description="Disordered" evidence="1">
    <location>
        <begin position="133"/>
        <end position="219"/>
    </location>
</feature>
<feature type="region of interest" description="Disordered" evidence="1">
    <location>
        <begin position="86"/>
        <end position="107"/>
    </location>
</feature>
<dbReference type="PRINTS" id="PR01217">
    <property type="entry name" value="PRICHEXTENSN"/>
</dbReference>
<evidence type="ECO:0000256" key="1">
    <source>
        <dbReference type="SAM" id="MobiDB-lite"/>
    </source>
</evidence>
<gene>
    <name evidence="2" type="ORF">AAFF_G00384710</name>
</gene>
<organism evidence="2 3">
    <name type="scientific">Aldrovandia affinis</name>
    <dbReference type="NCBI Taxonomy" id="143900"/>
    <lineage>
        <taxon>Eukaryota</taxon>
        <taxon>Metazoa</taxon>
        <taxon>Chordata</taxon>
        <taxon>Craniata</taxon>
        <taxon>Vertebrata</taxon>
        <taxon>Euteleostomi</taxon>
        <taxon>Actinopterygii</taxon>
        <taxon>Neopterygii</taxon>
        <taxon>Teleostei</taxon>
        <taxon>Notacanthiformes</taxon>
        <taxon>Halosauridae</taxon>
        <taxon>Aldrovandia</taxon>
    </lineage>
</organism>
<dbReference type="Proteomes" id="UP001221898">
    <property type="component" value="Unassembled WGS sequence"/>
</dbReference>
<reference evidence="2" key="1">
    <citation type="journal article" date="2023" name="Science">
        <title>Genome structures resolve the early diversification of teleost fishes.</title>
        <authorList>
            <person name="Parey E."/>
            <person name="Louis A."/>
            <person name="Montfort J."/>
            <person name="Bouchez O."/>
            <person name="Roques C."/>
            <person name="Iampietro C."/>
            <person name="Lluch J."/>
            <person name="Castinel A."/>
            <person name="Donnadieu C."/>
            <person name="Desvignes T."/>
            <person name="Floi Bucao C."/>
            <person name="Jouanno E."/>
            <person name="Wen M."/>
            <person name="Mejri S."/>
            <person name="Dirks R."/>
            <person name="Jansen H."/>
            <person name="Henkel C."/>
            <person name="Chen W.J."/>
            <person name="Zahm M."/>
            <person name="Cabau C."/>
            <person name="Klopp C."/>
            <person name="Thompson A.W."/>
            <person name="Robinson-Rechavi M."/>
            <person name="Braasch I."/>
            <person name="Lecointre G."/>
            <person name="Bobe J."/>
            <person name="Postlethwait J.H."/>
            <person name="Berthelot C."/>
            <person name="Roest Crollius H."/>
            <person name="Guiguen Y."/>
        </authorList>
    </citation>
    <scope>NUCLEOTIDE SEQUENCE</scope>
    <source>
        <strain evidence="2">NC1722</strain>
    </source>
</reference>